<protein>
    <submittedName>
        <fullName evidence="11">Cytochrome P450 71D8</fullName>
    </submittedName>
</protein>
<name>A0A445HXT9_GLYSO</name>
<evidence type="ECO:0000256" key="1">
    <source>
        <dbReference type="ARBA" id="ARBA00001971"/>
    </source>
</evidence>
<dbReference type="EMBL" id="QZWG01000011">
    <property type="protein sequence ID" value="RZB78625.1"/>
    <property type="molecule type" value="Genomic_DNA"/>
</dbReference>
<dbReference type="PANTHER" id="PTHR47953">
    <property type="entry name" value="OS08G0105600 PROTEIN"/>
    <property type="match status" value="1"/>
</dbReference>
<evidence type="ECO:0000256" key="8">
    <source>
        <dbReference type="PIRSR" id="PIRSR602401-1"/>
    </source>
</evidence>
<keyword evidence="12" id="KW-1185">Reference proteome</keyword>
<keyword evidence="10" id="KW-1133">Transmembrane helix</keyword>
<keyword evidence="4 8" id="KW-0479">Metal-binding</keyword>
<dbReference type="FunFam" id="1.10.630.10:FF:000008">
    <property type="entry name" value="Cytochrome P450 71D8"/>
    <property type="match status" value="1"/>
</dbReference>
<keyword evidence="10" id="KW-0812">Transmembrane</keyword>
<dbReference type="SMR" id="A0A445HXT9"/>
<accession>A0A445HXT9</accession>
<comment type="cofactor">
    <cofactor evidence="1 8">
        <name>heme</name>
        <dbReference type="ChEBI" id="CHEBI:30413"/>
    </cofactor>
</comment>
<dbReference type="InterPro" id="IPR036396">
    <property type="entry name" value="Cyt_P450_sf"/>
</dbReference>
<comment type="similarity">
    <text evidence="2 9">Belongs to the cytochrome P450 family.</text>
</comment>
<dbReference type="Proteomes" id="UP000289340">
    <property type="component" value="Chromosome 11"/>
</dbReference>
<dbReference type="GO" id="GO:0004497">
    <property type="term" value="F:monooxygenase activity"/>
    <property type="evidence" value="ECO:0007669"/>
    <property type="project" value="UniProtKB-KW"/>
</dbReference>
<keyword evidence="10" id="KW-0472">Membrane</keyword>
<comment type="caution">
    <text evidence="11">The sequence shown here is derived from an EMBL/GenBank/DDBJ whole genome shotgun (WGS) entry which is preliminary data.</text>
</comment>
<dbReference type="PRINTS" id="PR00385">
    <property type="entry name" value="P450"/>
</dbReference>
<dbReference type="GO" id="GO:0005506">
    <property type="term" value="F:iron ion binding"/>
    <property type="evidence" value="ECO:0007669"/>
    <property type="project" value="InterPro"/>
</dbReference>
<evidence type="ECO:0000313" key="11">
    <source>
        <dbReference type="EMBL" id="RZB78625.1"/>
    </source>
</evidence>
<evidence type="ECO:0000256" key="4">
    <source>
        <dbReference type="ARBA" id="ARBA00022723"/>
    </source>
</evidence>
<evidence type="ECO:0000256" key="2">
    <source>
        <dbReference type="ARBA" id="ARBA00010617"/>
    </source>
</evidence>
<dbReference type="Gramene" id="XM_028332105.1">
    <property type="protein sequence ID" value="XP_028187906.1"/>
    <property type="gene ID" value="LOC114374465"/>
</dbReference>
<gene>
    <name evidence="11" type="ORF">D0Y65_029140</name>
</gene>
<dbReference type="SUPFAM" id="SSF48264">
    <property type="entry name" value="Cytochrome P450"/>
    <property type="match status" value="1"/>
</dbReference>
<organism evidence="11 12">
    <name type="scientific">Glycine soja</name>
    <name type="common">Wild soybean</name>
    <dbReference type="NCBI Taxonomy" id="3848"/>
    <lineage>
        <taxon>Eukaryota</taxon>
        <taxon>Viridiplantae</taxon>
        <taxon>Streptophyta</taxon>
        <taxon>Embryophyta</taxon>
        <taxon>Tracheophyta</taxon>
        <taxon>Spermatophyta</taxon>
        <taxon>Magnoliopsida</taxon>
        <taxon>eudicotyledons</taxon>
        <taxon>Gunneridae</taxon>
        <taxon>Pentapetalae</taxon>
        <taxon>rosids</taxon>
        <taxon>fabids</taxon>
        <taxon>Fabales</taxon>
        <taxon>Fabaceae</taxon>
        <taxon>Papilionoideae</taxon>
        <taxon>50 kb inversion clade</taxon>
        <taxon>NPAAA clade</taxon>
        <taxon>indigoferoid/millettioid clade</taxon>
        <taxon>Phaseoleae</taxon>
        <taxon>Glycine</taxon>
        <taxon>Glycine subgen. Soja</taxon>
    </lineage>
</organism>
<dbReference type="GO" id="GO:0016705">
    <property type="term" value="F:oxidoreductase activity, acting on paired donors, with incorporation or reduction of molecular oxygen"/>
    <property type="evidence" value="ECO:0007669"/>
    <property type="project" value="InterPro"/>
</dbReference>
<evidence type="ECO:0000256" key="3">
    <source>
        <dbReference type="ARBA" id="ARBA00022617"/>
    </source>
</evidence>
<dbReference type="PRINTS" id="PR00463">
    <property type="entry name" value="EP450I"/>
</dbReference>
<dbReference type="PROSITE" id="PS00086">
    <property type="entry name" value="CYTOCHROME_P450"/>
    <property type="match status" value="1"/>
</dbReference>
<feature type="binding site" description="axial binding residue" evidence="8">
    <location>
        <position position="445"/>
    </location>
    <ligand>
        <name>heme</name>
        <dbReference type="ChEBI" id="CHEBI:30413"/>
    </ligand>
    <ligandPart>
        <name>Fe</name>
        <dbReference type="ChEBI" id="CHEBI:18248"/>
    </ligandPart>
</feature>
<dbReference type="AlphaFoldDB" id="A0A445HXT9"/>
<evidence type="ECO:0000256" key="7">
    <source>
        <dbReference type="ARBA" id="ARBA00023033"/>
    </source>
</evidence>
<proteinExistence type="inferred from homology"/>
<dbReference type="InterPro" id="IPR052306">
    <property type="entry name" value="CYP450_71D"/>
</dbReference>
<dbReference type="PANTHER" id="PTHR47953:SF16">
    <property type="entry name" value="CYTOCHROME P450 71D8"/>
    <property type="match status" value="1"/>
</dbReference>
<evidence type="ECO:0000256" key="9">
    <source>
        <dbReference type="RuleBase" id="RU000461"/>
    </source>
</evidence>
<dbReference type="InterPro" id="IPR017972">
    <property type="entry name" value="Cyt_P450_CS"/>
</dbReference>
<dbReference type="Gene3D" id="1.10.630.10">
    <property type="entry name" value="Cytochrome P450"/>
    <property type="match status" value="1"/>
</dbReference>
<keyword evidence="7 9" id="KW-0503">Monooxygenase</keyword>
<dbReference type="InterPro" id="IPR002401">
    <property type="entry name" value="Cyt_P450_E_grp-I"/>
</dbReference>
<evidence type="ECO:0000256" key="10">
    <source>
        <dbReference type="SAM" id="Phobius"/>
    </source>
</evidence>
<feature type="transmembrane region" description="Helical" evidence="10">
    <location>
        <begin position="6"/>
        <end position="22"/>
    </location>
</feature>
<evidence type="ECO:0000256" key="5">
    <source>
        <dbReference type="ARBA" id="ARBA00023002"/>
    </source>
</evidence>
<reference evidence="11 12" key="1">
    <citation type="submission" date="2018-09" db="EMBL/GenBank/DDBJ databases">
        <title>A high-quality reference genome of wild soybean provides a powerful tool to mine soybean genomes.</title>
        <authorList>
            <person name="Xie M."/>
            <person name="Chung C.Y.L."/>
            <person name="Li M.-W."/>
            <person name="Wong F.-L."/>
            <person name="Chan T.-F."/>
            <person name="Lam H.-M."/>
        </authorList>
    </citation>
    <scope>NUCLEOTIDE SEQUENCE [LARGE SCALE GENOMIC DNA]</scope>
    <source>
        <strain evidence="12">cv. W05</strain>
        <tissue evidence="11">Hypocotyl of etiolated seedlings</tissue>
    </source>
</reference>
<evidence type="ECO:0000256" key="6">
    <source>
        <dbReference type="ARBA" id="ARBA00023004"/>
    </source>
</evidence>
<sequence>MEHSQLSIVITFFVFLLLLRLVKNHKPKSSHKLPPGPWKLPIIGNLHQVALAASLPHHALQKLARKYGPLMHLQLGEISTLVVSSPKMAMEIMKTHDLAFVQRPQLLAPQYMAYGATDIAFAPYGEYWRQMRKICTLELLSAKRVQSFSHIRQDENRKLIQSIQSSAGSPIDLSSKLFSLLGTTVSRAAFGNKNDDQDEFMSLVRKAVAMTGGFELDDMFPSLKPLHLLTGQKAKVEEIHKRADRILEDILRKHVEKRTRAKEEGNNSEAQQEDLVDVLLRIQQSGSLEVQMTTGHVKAVIWDIFAAGTDTSASTLEWAMAEMMKNPRVREKAQAVIRQAFKGKETIRETDLEELSYLKSVIKETLRLHPPSQLIPRECIKSTNIDGYEIPIKSKVMINTWAIGRDPQYWSDAERFIPERFDGSYIDFKGNSYEYIPFGAGRRMCPGMTFGLASITLPLALLLYHFNWELPNKMKPEDLDMNEHFGMTVGRKNKLCLIPTVYQAT</sequence>
<keyword evidence="6 8" id="KW-0408">Iron</keyword>
<keyword evidence="5 9" id="KW-0560">Oxidoreductase</keyword>
<dbReference type="Pfam" id="PF00067">
    <property type="entry name" value="p450"/>
    <property type="match status" value="1"/>
</dbReference>
<dbReference type="InterPro" id="IPR001128">
    <property type="entry name" value="Cyt_P450"/>
</dbReference>
<dbReference type="CDD" id="cd11072">
    <property type="entry name" value="CYP71-like"/>
    <property type="match status" value="1"/>
</dbReference>
<keyword evidence="3 8" id="KW-0349">Heme</keyword>
<feature type="transmembrane region" description="Helical" evidence="10">
    <location>
        <begin position="447"/>
        <end position="466"/>
    </location>
</feature>
<dbReference type="GO" id="GO:0020037">
    <property type="term" value="F:heme binding"/>
    <property type="evidence" value="ECO:0007669"/>
    <property type="project" value="InterPro"/>
</dbReference>
<evidence type="ECO:0000313" key="12">
    <source>
        <dbReference type="Proteomes" id="UP000289340"/>
    </source>
</evidence>